<sequence>MNMDIMLNLALQVHCEADHLIEFLVGSPEFGKFRRTDGSLGADSLVPPGEHSAGCIEIRGIHTRKRKAKAKDGSSRPFFRSQLELCGEARSNRKEKNHEKAIAAGI</sequence>
<name>A0A0U3QFX4_9MICC</name>
<proteinExistence type="predicted"/>
<evidence type="ECO:0000313" key="1">
    <source>
        <dbReference type="EMBL" id="ALV43373.1"/>
    </source>
</evidence>
<dbReference type="AlphaFoldDB" id="A0A0U3QFX4"/>
<organism evidence="1">
    <name type="scientific">Pseudarthrobacter sulfonivorans</name>
    <dbReference type="NCBI Taxonomy" id="121292"/>
    <lineage>
        <taxon>Bacteria</taxon>
        <taxon>Bacillati</taxon>
        <taxon>Actinomycetota</taxon>
        <taxon>Actinomycetes</taxon>
        <taxon>Micrococcales</taxon>
        <taxon>Micrococcaceae</taxon>
        <taxon>Pseudarthrobacter</taxon>
    </lineage>
</organism>
<reference evidence="1 2" key="1">
    <citation type="submission" date="2015-12" db="EMBL/GenBank/DDBJ databases">
        <authorList>
            <person name="Shamseldin A."/>
            <person name="Moawad H."/>
            <person name="Abd El-Rahim W.M."/>
            <person name="Sadowsky M.J."/>
        </authorList>
    </citation>
    <scope>NUCLEOTIDE SEQUENCE [LARGE SCALE GENOMIC DNA]</scope>
    <source>
        <strain evidence="1 2">Ar51</strain>
    </source>
</reference>
<accession>A0A0U3QFX4</accession>
<evidence type="ECO:0000313" key="2">
    <source>
        <dbReference type="Proteomes" id="UP000065151"/>
    </source>
</evidence>
<dbReference type="KEGG" id="psul:AU252_21205"/>
<dbReference type="Proteomes" id="UP000065151">
    <property type="component" value="Chromosome"/>
</dbReference>
<gene>
    <name evidence="1" type="ORF">AU252_21205</name>
</gene>
<protein>
    <submittedName>
        <fullName evidence="1">Uncharacterized protein</fullName>
    </submittedName>
</protein>
<dbReference type="EMBL" id="CP013747">
    <property type="protein sequence ID" value="ALV43373.1"/>
    <property type="molecule type" value="Genomic_DNA"/>
</dbReference>